<evidence type="ECO:0000256" key="2">
    <source>
        <dbReference type="ARBA" id="ARBA00022475"/>
    </source>
</evidence>
<dbReference type="Gene3D" id="1.10.510.10">
    <property type="entry name" value="Transferase(Phosphotransferase) domain 1"/>
    <property type="match status" value="1"/>
</dbReference>
<evidence type="ECO:0000313" key="5">
    <source>
        <dbReference type="Proteomes" id="UP000215914"/>
    </source>
</evidence>
<gene>
    <name evidence="4" type="ORF">HannXRQ_Chr12g0383251</name>
</gene>
<dbReference type="InterPro" id="IPR001245">
    <property type="entry name" value="Ser-Thr/Tyr_kinase_cat_dom"/>
</dbReference>
<dbReference type="GO" id="GO:0004672">
    <property type="term" value="F:protein kinase activity"/>
    <property type="evidence" value="ECO:0007669"/>
    <property type="project" value="InterPro"/>
</dbReference>
<comment type="subcellular location">
    <subcellularLocation>
        <location evidence="1">Cell membrane</location>
    </subcellularLocation>
</comment>
<keyword evidence="5" id="KW-1185">Reference proteome</keyword>
<keyword evidence="4" id="KW-0418">Kinase</keyword>
<evidence type="ECO:0000259" key="3">
    <source>
        <dbReference type="PROSITE" id="PS50011"/>
    </source>
</evidence>
<dbReference type="Pfam" id="PF07714">
    <property type="entry name" value="PK_Tyr_Ser-Thr"/>
    <property type="match status" value="1"/>
</dbReference>
<feature type="domain" description="Protein kinase" evidence="3">
    <location>
        <begin position="1"/>
        <end position="83"/>
    </location>
</feature>
<dbReference type="InterPro" id="IPR011009">
    <property type="entry name" value="Kinase-like_dom_sf"/>
</dbReference>
<dbReference type="GO" id="GO:0005524">
    <property type="term" value="F:ATP binding"/>
    <property type="evidence" value="ECO:0007669"/>
    <property type="project" value="InterPro"/>
</dbReference>
<name>A0A251T686_HELAN</name>
<dbReference type="InParanoid" id="A0A251T686"/>
<dbReference type="PANTHER" id="PTHR45621">
    <property type="entry name" value="OS01G0588500 PROTEIN-RELATED"/>
    <property type="match status" value="1"/>
</dbReference>
<keyword evidence="2" id="KW-0472">Membrane</keyword>
<keyword evidence="4" id="KW-0808">Transferase</keyword>
<dbReference type="GO" id="GO:0005886">
    <property type="term" value="C:plasma membrane"/>
    <property type="evidence" value="ECO:0007669"/>
    <property type="project" value="UniProtKB-SubCell"/>
</dbReference>
<dbReference type="Proteomes" id="UP000215914">
    <property type="component" value="Chromosome 12"/>
</dbReference>
<dbReference type="AlphaFoldDB" id="A0A251T686"/>
<evidence type="ECO:0000313" key="4">
    <source>
        <dbReference type="EMBL" id="OTG06299.1"/>
    </source>
</evidence>
<reference evidence="5" key="1">
    <citation type="journal article" date="2017" name="Nature">
        <title>The sunflower genome provides insights into oil metabolism, flowering and Asterid evolution.</title>
        <authorList>
            <person name="Badouin H."/>
            <person name="Gouzy J."/>
            <person name="Grassa C.J."/>
            <person name="Murat F."/>
            <person name="Staton S.E."/>
            <person name="Cottret L."/>
            <person name="Lelandais-Briere C."/>
            <person name="Owens G.L."/>
            <person name="Carrere S."/>
            <person name="Mayjonade B."/>
            <person name="Legrand L."/>
            <person name="Gill N."/>
            <person name="Kane N.C."/>
            <person name="Bowers J.E."/>
            <person name="Hubner S."/>
            <person name="Bellec A."/>
            <person name="Berard A."/>
            <person name="Berges H."/>
            <person name="Blanchet N."/>
            <person name="Boniface M.C."/>
            <person name="Brunel D."/>
            <person name="Catrice O."/>
            <person name="Chaidir N."/>
            <person name="Claudel C."/>
            <person name="Donnadieu C."/>
            <person name="Faraut T."/>
            <person name="Fievet G."/>
            <person name="Helmstetter N."/>
            <person name="King M."/>
            <person name="Knapp S.J."/>
            <person name="Lai Z."/>
            <person name="Le Paslier M.C."/>
            <person name="Lippi Y."/>
            <person name="Lorenzon L."/>
            <person name="Mandel J.R."/>
            <person name="Marage G."/>
            <person name="Marchand G."/>
            <person name="Marquand E."/>
            <person name="Bret-Mestries E."/>
            <person name="Morien E."/>
            <person name="Nambeesan S."/>
            <person name="Nguyen T."/>
            <person name="Pegot-Espagnet P."/>
            <person name="Pouilly N."/>
            <person name="Raftis F."/>
            <person name="Sallet E."/>
            <person name="Schiex T."/>
            <person name="Thomas J."/>
            <person name="Vandecasteele C."/>
            <person name="Vares D."/>
            <person name="Vear F."/>
            <person name="Vautrin S."/>
            <person name="Crespi M."/>
            <person name="Mangin B."/>
            <person name="Burke J.M."/>
            <person name="Salse J."/>
            <person name="Munos S."/>
            <person name="Vincourt P."/>
            <person name="Rieseberg L.H."/>
            <person name="Langlade N.B."/>
        </authorList>
    </citation>
    <scope>NUCLEOTIDE SEQUENCE [LARGE SCALE GENOMIC DNA]</scope>
    <source>
        <strain evidence="5">cv. SF193</strain>
    </source>
</reference>
<proteinExistence type="predicted"/>
<dbReference type="OMA" id="ETCHLIA"/>
<accession>A0A251T686</accession>
<evidence type="ECO:0000256" key="1">
    <source>
        <dbReference type="ARBA" id="ARBA00004236"/>
    </source>
</evidence>
<dbReference type="PROSITE" id="PS50011">
    <property type="entry name" value="PROTEIN_KINASE_DOM"/>
    <property type="match status" value="1"/>
</dbReference>
<keyword evidence="2" id="KW-1003">Cell membrane</keyword>
<protein>
    <submittedName>
        <fullName evidence="4">Putative mitogen-activated protein (MAP) kinase kinase kinase, MLK1/MLK2/MLK4</fullName>
    </submittedName>
</protein>
<organism evidence="4 5">
    <name type="scientific">Helianthus annuus</name>
    <name type="common">Common sunflower</name>
    <dbReference type="NCBI Taxonomy" id="4232"/>
    <lineage>
        <taxon>Eukaryota</taxon>
        <taxon>Viridiplantae</taxon>
        <taxon>Streptophyta</taxon>
        <taxon>Embryophyta</taxon>
        <taxon>Tracheophyta</taxon>
        <taxon>Spermatophyta</taxon>
        <taxon>Magnoliopsida</taxon>
        <taxon>eudicotyledons</taxon>
        <taxon>Gunneridae</taxon>
        <taxon>Pentapetalae</taxon>
        <taxon>asterids</taxon>
        <taxon>campanulids</taxon>
        <taxon>Asterales</taxon>
        <taxon>Asteraceae</taxon>
        <taxon>Asteroideae</taxon>
        <taxon>Heliantheae alliance</taxon>
        <taxon>Heliantheae</taxon>
        <taxon>Helianthus</taxon>
    </lineage>
</organism>
<dbReference type="InterPro" id="IPR050823">
    <property type="entry name" value="Plant_Ser_Thr_Prot_Kinase"/>
</dbReference>
<dbReference type="SUPFAM" id="SSF56112">
    <property type="entry name" value="Protein kinase-like (PK-like)"/>
    <property type="match status" value="1"/>
</dbReference>
<dbReference type="InterPro" id="IPR000719">
    <property type="entry name" value="Prot_kinase_dom"/>
</dbReference>
<sequence length="83" mass="9939">MSQPRYAAPEYIETCHLIAKKDVWSFGIVLYESLTCRRTVERNRPNEDQKLLDWVRRHLIDSKKKKIRIILDPRLEGRQVLTC</sequence>
<dbReference type="EMBL" id="CM007901">
    <property type="protein sequence ID" value="OTG06299.1"/>
    <property type="molecule type" value="Genomic_DNA"/>
</dbReference>